<dbReference type="InterPro" id="IPR016032">
    <property type="entry name" value="Sig_transdc_resp-reg_C-effctor"/>
</dbReference>
<dbReference type="SUPFAM" id="SSF52172">
    <property type="entry name" value="CheY-like"/>
    <property type="match status" value="1"/>
</dbReference>
<reference evidence="7" key="1">
    <citation type="journal article" date="2019" name="Int. J. Syst. Evol. Microbiol.">
        <title>The Global Catalogue of Microorganisms (GCM) 10K type strain sequencing project: providing services to taxonomists for standard genome sequencing and annotation.</title>
        <authorList>
            <consortium name="The Broad Institute Genomics Platform"/>
            <consortium name="The Broad Institute Genome Sequencing Center for Infectious Disease"/>
            <person name="Wu L."/>
            <person name="Ma J."/>
        </authorList>
    </citation>
    <scope>NUCLEOTIDE SEQUENCE [LARGE SCALE GENOMIC DNA]</scope>
    <source>
        <strain evidence="7">KCTC 42644</strain>
    </source>
</reference>
<dbReference type="Pfam" id="PF00072">
    <property type="entry name" value="Response_reg"/>
    <property type="match status" value="1"/>
</dbReference>
<dbReference type="InterPro" id="IPR058245">
    <property type="entry name" value="NreC/VraR/RcsB-like_REC"/>
</dbReference>
<dbReference type="InterPro" id="IPR000792">
    <property type="entry name" value="Tscrpt_reg_LuxR_C"/>
</dbReference>
<keyword evidence="7" id="KW-1185">Reference proteome</keyword>
<feature type="domain" description="HTH luxR-type" evidence="4">
    <location>
        <begin position="141"/>
        <end position="206"/>
    </location>
</feature>
<dbReference type="SMART" id="SM00448">
    <property type="entry name" value="REC"/>
    <property type="match status" value="1"/>
</dbReference>
<evidence type="ECO:0000256" key="1">
    <source>
        <dbReference type="ARBA" id="ARBA00022553"/>
    </source>
</evidence>
<dbReference type="InterPro" id="IPR001789">
    <property type="entry name" value="Sig_transdc_resp-reg_receiver"/>
</dbReference>
<dbReference type="PANTHER" id="PTHR43214">
    <property type="entry name" value="TWO-COMPONENT RESPONSE REGULATOR"/>
    <property type="match status" value="1"/>
</dbReference>
<dbReference type="Pfam" id="PF00196">
    <property type="entry name" value="GerE"/>
    <property type="match status" value="1"/>
</dbReference>
<dbReference type="InterPro" id="IPR011006">
    <property type="entry name" value="CheY-like_superfamily"/>
</dbReference>
<dbReference type="EMBL" id="JBHRXV010000001">
    <property type="protein sequence ID" value="MFC3711041.1"/>
    <property type="molecule type" value="Genomic_DNA"/>
</dbReference>
<dbReference type="PROSITE" id="PS50043">
    <property type="entry name" value="HTH_LUXR_2"/>
    <property type="match status" value="1"/>
</dbReference>
<dbReference type="SUPFAM" id="SSF46894">
    <property type="entry name" value="C-terminal effector domain of the bipartite response regulators"/>
    <property type="match status" value="1"/>
</dbReference>
<protein>
    <submittedName>
        <fullName evidence="6">LuxR C-terminal-related transcriptional regulator</fullName>
    </submittedName>
</protein>
<feature type="domain" description="Response regulatory" evidence="5">
    <location>
        <begin position="5"/>
        <end position="120"/>
    </location>
</feature>
<dbReference type="Proteomes" id="UP001595615">
    <property type="component" value="Unassembled WGS sequence"/>
</dbReference>
<comment type="caution">
    <text evidence="6">The sequence shown here is derived from an EMBL/GenBank/DDBJ whole genome shotgun (WGS) entry which is preliminary data.</text>
</comment>
<gene>
    <name evidence="6" type="ORF">ACFOMD_00570</name>
</gene>
<dbReference type="InterPro" id="IPR036388">
    <property type="entry name" value="WH-like_DNA-bd_sf"/>
</dbReference>
<organism evidence="6 7">
    <name type="scientific">Sphingoaurantiacus capsulatus</name>
    <dbReference type="NCBI Taxonomy" id="1771310"/>
    <lineage>
        <taxon>Bacteria</taxon>
        <taxon>Pseudomonadati</taxon>
        <taxon>Pseudomonadota</taxon>
        <taxon>Alphaproteobacteria</taxon>
        <taxon>Sphingomonadales</taxon>
        <taxon>Sphingosinicellaceae</taxon>
        <taxon>Sphingoaurantiacus</taxon>
    </lineage>
</organism>
<dbReference type="SMART" id="SM00421">
    <property type="entry name" value="HTH_LUXR"/>
    <property type="match status" value="1"/>
</dbReference>
<keyword evidence="2" id="KW-0238">DNA-binding</keyword>
<accession>A0ABV7X5D4</accession>
<evidence type="ECO:0000256" key="2">
    <source>
        <dbReference type="ARBA" id="ARBA00023125"/>
    </source>
</evidence>
<evidence type="ECO:0000313" key="6">
    <source>
        <dbReference type="EMBL" id="MFC3711041.1"/>
    </source>
</evidence>
<dbReference type="PRINTS" id="PR00038">
    <property type="entry name" value="HTHLUXR"/>
</dbReference>
<keyword evidence="1 3" id="KW-0597">Phosphoprotein</keyword>
<dbReference type="Gene3D" id="3.40.50.2300">
    <property type="match status" value="1"/>
</dbReference>
<dbReference type="Gene3D" id="1.10.10.10">
    <property type="entry name" value="Winged helix-like DNA-binding domain superfamily/Winged helix DNA-binding domain"/>
    <property type="match status" value="1"/>
</dbReference>
<dbReference type="PANTHER" id="PTHR43214:SF43">
    <property type="entry name" value="TWO-COMPONENT RESPONSE REGULATOR"/>
    <property type="match status" value="1"/>
</dbReference>
<evidence type="ECO:0000259" key="5">
    <source>
        <dbReference type="PROSITE" id="PS50110"/>
    </source>
</evidence>
<evidence type="ECO:0000313" key="7">
    <source>
        <dbReference type="Proteomes" id="UP001595615"/>
    </source>
</evidence>
<dbReference type="CDD" id="cd06170">
    <property type="entry name" value="LuxR_C_like"/>
    <property type="match status" value="1"/>
</dbReference>
<dbReference type="RefSeq" id="WP_380855194.1">
    <property type="nucleotide sequence ID" value="NZ_JBHRXV010000001.1"/>
</dbReference>
<dbReference type="PROSITE" id="PS50110">
    <property type="entry name" value="RESPONSE_REGULATORY"/>
    <property type="match status" value="1"/>
</dbReference>
<proteinExistence type="predicted"/>
<evidence type="ECO:0000259" key="4">
    <source>
        <dbReference type="PROSITE" id="PS50043"/>
    </source>
</evidence>
<dbReference type="CDD" id="cd17535">
    <property type="entry name" value="REC_NarL-like"/>
    <property type="match status" value="1"/>
</dbReference>
<feature type="modified residue" description="4-aspartylphosphate" evidence="3">
    <location>
        <position position="55"/>
    </location>
</feature>
<dbReference type="InterPro" id="IPR039420">
    <property type="entry name" value="WalR-like"/>
</dbReference>
<evidence type="ECO:0000256" key="3">
    <source>
        <dbReference type="PROSITE-ProRule" id="PRU00169"/>
    </source>
</evidence>
<name>A0ABV7X5D4_9SPHN</name>
<sequence>MSPSRILICDDHPMVRHSLTATVTRLWPEAELLEAGDYPTAWALAARAPDLILADLGMPGAIALEGVREMLARAPDARCLVITGSDEDATAAQLAAVGVDGLVRKTATTAVIEAAMALVAGGGRYMPAHIMAVPVSRPAPVVRTEVTLTDRQREVLRLMAEGQTNKDIGRQLGIAPDTVKTHVSQIFGLLGALNRADACMKGKSLGVI</sequence>